<evidence type="ECO:0000259" key="7">
    <source>
        <dbReference type="Pfam" id="PF00849"/>
    </source>
</evidence>
<dbReference type="Proteomes" id="UP000572377">
    <property type="component" value="Unassembled WGS sequence"/>
</dbReference>
<evidence type="ECO:0000313" key="8">
    <source>
        <dbReference type="EMBL" id="NNU79807.1"/>
    </source>
</evidence>
<dbReference type="EC" id="5.4.99.-" evidence="6"/>
<keyword evidence="5" id="KW-0694">RNA-binding</keyword>
<dbReference type="GO" id="GO:0000455">
    <property type="term" value="P:enzyme-directed rRNA pseudouridine synthesis"/>
    <property type="evidence" value="ECO:0007669"/>
    <property type="project" value="TreeGrafter"/>
</dbReference>
<organism evidence="8 9">
    <name type="scientific">Halovulum dunhuangense</name>
    <dbReference type="NCBI Taxonomy" id="1505036"/>
    <lineage>
        <taxon>Bacteria</taxon>
        <taxon>Pseudomonadati</taxon>
        <taxon>Pseudomonadota</taxon>
        <taxon>Alphaproteobacteria</taxon>
        <taxon>Rhodobacterales</taxon>
        <taxon>Paracoccaceae</taxon>
        <taxon>Halovulum</taxon>
    </lineage>
</organism>
<dbReference type="AlphaFoldDB" id="A0A849L0L7"/>
<comment type="similarity">
    <text evidence="1 6">Belongs to the pseudouridine synthase RluA family.</text>
</comment>
<protein>
    <recommendedName>
        <fullName evidence="6">Pseudouridine synthase</fullName>
        <ecNumber evidence="6">5.4.99.-</ecNumber>
    </recommendedName>
</protein>
<dbReference type="InterPro" id="IPR006145">
    <property type="entry name" value="PsdUridine_synth_RsuA/RluA"/>
</dbReference>
<reference evidence="8 9" key="1">
    <citation type="submission" date="2020-05" db="EMBL/GenBank/DDBJ databases">
        <title>Gimesia benthica sp. nov., a novel planctomycete isolated from a deep-sea water sample of the Northwest Indian Ocean.</title>
        <authorList>
            <person name="Wang J."/>
            <person name="Ruan C."/>
            <person name="Song L."/>
            <person name="Zhu Y."/>
            <person name="Li A."/>
            <person name="Zheng X."/>
            <person name="Wang L."/>
            <person name="Lu Z."/>
            <person name="Huang Y."/>
            <person name="Du W."/>
            <person name="Zhou Y."/>
            <person name="Huang L."/>
            <person name="Dai X."/>
        </authorList>
    </citation>
    <scope>NUCLEOTIDE SEQUENCE [LARGE SCALE GENOMIC DNA]</scope>
    <source>
        <strain evidence="8 9">YYQ-30</strain>
    </source>
</reference>
<dbReference type="InterPro" id="IPR050188">
    <property type="entry name" value="RluA_PseudoU_synthase"/>
</dbReference>
<evidence type="ECO:0000256" key="5">
    <source>
        <dbReference type="PROSITE-ProRule" id="PRU00182"/>
    </source>
</evidence>
<evidence type="ECO:0000256" key="3">
    <source>
        <dbReference type="ARBA" id="ARBA00036882"/>
    </source>
</evidence>
<dbReference type="Gene3D" id="3.10.290.10">
    <property type="entry name" value="RNA-binding S4 domain"/>
    <property type="match status" value="1"/>
</dbReference>
<evidence type="ECO:0000256" key="2">
    <source>
        <dbReference type="ARBA" id="ARBA00023235"/>
    </source>
</evidence>
<comment type="catalytic activity">
    <reaction evidence="6">
        <text>a uridine in RNA = a pseudouridine in RNA</text>
        <dbReference type="Rhea" id="RHEA:48348"/>
        <dbReference type="Rhea" id="RHEA-COMP:12068"/>
        <dbReference type="Rhea" id="RHEA-COMP:12069"/>
        <dbReference type="ChEBI" id="CHEBI:65314"/>
        <dbReference type="ChEBI" id="CHEBI:65315"/>
    </reaction>
</comment>
<comment type="catalytic activity">
    <reaction evidence="3">
        <text>uridine(1911/1915/1917) in 23S rRNA = pseudouridine(1911/1915/1917) in 23S rRNA</text>
        <dbReference type="Rhea" id="RHEA:42524"/>
        <dbReference type="Rhea" id="RHEA-COMP:10097"/>
        <dbReference type="Rhea" id="RHEA-COMP:10098"/>
        <dbReference type="ChEBI" id="CHEBI:65314"/>
        <dbReference type="ChEBI" id="CHEBI:65315"/>
        <dbReference type="EC" id="5.4.99.23"/>
    </reaction>
</comment>
<dbReference type="PANTHER" id="PTHR21600:SF44">
    <property type="entry name" value="RIBOSOMAL LARGE SUBUNIT PSEUDOURIDINE SYNTHASE D"/>
    <property type="match status" value="1"/>
</dbReference>
<dbReference type="PROSITE" id="PS01129">
    <property type="entry name" value="PSI_RLU"/>
    <property type="match status" value="1"/>
</dbReference>
<evidence type="ECO:0000313" key="9">
    <source>
        <dbReference type="Proteomes" id="UP000572377"/>
    </source>
</evidence>
<dbReference type="Gene3D" id="3.30.2350.10">
    <property type="entry name" value="Pseudouridine synthase"/>
    <property type="match status" value="1"/>
</dbReference>
<dbReference type="NCBIfam" id="TIGR00005">
    <property type="entry name" value="rluA_subfam"/>
    <property type="match status" value="1"/>
</dbReference>
<dbReference type="RefSeq" id="WP_171323088.1">
    <property type="nucleotide sequence ID" value="NZ_JABFBC010000001.1"/>
</dbReference>
<comment type="caution">
    <text evidence="8">The sequence shown here is derived from an EMBL/GenBank/DDBJ whole genome shotgun (WGS) entry which is preliminary data.</text>
</comment>
<dbReference type="InterPro" id="IPR006225">
    <property type="entry name" value="PsdUridine_synth_RluC/D"/>
</dbReference>
<feature type="domain" description="Pseudouridine synthase RsuA/RluA-like" evidence="7">
    <location>
        <begin position="101"/>
        <end position="262"/>
    </location>
</feature>
<sequence length="349" mass="37613">MSGVQTITLGADAEDQRLDRWFRKQFPHVPQGRIEKMCRKGEIRLDGGRVKASTRLAPGQSLRIPPLPETAAPDVARPVVSRVSEADAAMIRACVIYRDDHIIALNKPAGLPVQGGSGQARHVDGLAEALRFGMEDKPRLVHRLDKDTSGVLLLARTGTAAAKLAKAFQSRRTRKIYWAVVAGVPKPASGTIRYGLVKAPGHGPKGEGEKMICVHPDKVATTEGAKHATTDYTVISAAAKRAAWVALAPITGRTHQLRAHMAELGHPIVGDGKYGTNAQENMGDGWGAQLGGAVSRKLHLHARHLRLTHPVTGATLALTAPLPEHMARTWELFGWNPAEAAPDPFEELE</sequence>
<proteinExistence type="inferred from homology"/>
<keyword evidence="9" id="KW-1185">Reference proteome</keyword>
<dbReference type="GO" id="GO:0003723">
    <property type="term" value="F:RNA binding"/>
    <property type="evidence" value="ECO:0007669"/>
    <property type="project" value="UniProtKB-KW"/>
</dbReference>
<dbReference type="InterPro" id="IPR006224">
    <property type="entry name" value="PsdUridine_synth_RluA-like_CS"/>
</dbReference>
<dbReference type="GO" id="GO:0160140">
    <property type="term" value="F:23S rRNA pseudouridine(1911/1915/1917) synthase activity"/>
    <property type="evidence" value="ECO:0007669"/>
    <property type="project" value="UniProtKB-EC"/>
</dbReference>
<dbReference type="PANTHER" id="PTHR21600">
    <property type="entry name" value="MITOCHONDRIAL RNA PSEUDOURIDINE SYNTHASE"/>
    <property type="match status" value="1"/>
</dbReference>
<name>A0A849L0L7_9RHOB</name>
<dbReference type="InterPro" id="IPR020103">
    <property type="entry name" value="PsdUridine_synth_cat_dom_sf"/>
</dbReference>
<evidence type="ECO:0000256" key="4">
    <source>
        <dbReference type="PIRSR" id="PIRSR606225-1"/>
    </source>
</evidence>
<accession>A0A849L0L7</accession>
<dbReference type="CDD" id="cd02869">
    <property type="entry name" value="PseudoU_synth_RluA_like"/>
    <property type="match status" value="1"/>
</dbReference>
<dbReference type="SUPFAM" id="SSF55120">
    <property type="entry name" value="Pseudouridine synthase"/>
    <property type="match status" value="1"/>
</dbReference>
<evidence type="ECO:0000256" key="6">
    <source>
        <dbReference type="RuleBase" id="RU362028"/>
    </source>
</evidence>
<evidence type="ECO:0000256" key="1">
    <source>
        <dbReference type="ARBA" id="ARBA00010876"/>
    </source>
</evidence>
<dbReference type="InterPro" id="IPR036986">
    <property type="entry name" value="S4_RNA-bd_sf"/>
</dbReference>
<dbReference type="EMBL" id="JABFBC010000001">
    <property type="protein sequence ID" value="NNU79807.1"/>
    <property type="molecule type" value="Genomic_DNA"/>
</dbReference>
<gene>
    <name evidence="8" type="ORF">HMH01_05060</name>
</gene>
<feature type="active site" evidence="4">
    <location>
        <position position="145"/>
    </location>
</feature>
<keyword evidence="2 6" id="KW-0413">Isomerase</keyword>
<dbReference type="Pfam" id="PF00849">
    <property type="entry name" value="PseudoU_synth_2"/>
    <property type="match status" value="1"/>
</dbReference>
<dbReference type="PROSITE" id="PS50889">
    <property type="entry name" value="S4"/>
    <property type="match status" value="1"/>
</dbReference>
<dbReference type="SUPFAM" id="SSF55174">
    <property type="entry name" value="Alpha-L RNA-binding motif"/>
    <property type="match status" value="1"/>
</dbReference>
<comment type="function">
    <text evidence="6">Responsible for synthesis of pseudouridine from uracil.</text>
</comment>